<dbReference type="AlphaFoldDB" id="A0A077DBA2"/>
<feature type="domain" description="Chromosomal replication initiator DnaA C-terminal" evidence="13">
    <location>
        <begin position="376"/>
        <end position="444"/>
    </location>
</feature>
<dbReference type="PANTHER" id="PTHR30050">
    <property type="entry name" value="CHROMOSOMAL REPLICATION INITIATOR PROTEIN DNAA"/>
    <property type="match status" value="1"/>
</dbReference>
<dbReference type="GO" id="GO:0008289">
    <property type="term" value="F:lipid binding"/>
    <property type="evidence" value="ECO:0007669"/>
    <property type="project" value="UniProtKB-KW"/>
</dbReference>
<dbReference type="GO" id="GO:0005886">
    <property type="term" value="C:plasma membrane"/>
    <property type="evidence" value="ECO:0007669"/>
    <property type="project" value="TreeGrafter"/>
</dbReference>
<dbReference type="InterPro" id="IPR013317">
    <property type="entry name" value="DnaA_dom"/>
</dbReference>
<dbReference type="GO" id="GO:0006275">
    <property type="term" value="P:regulation of DNA replication"/>
    <property type="evidence" value="ECO:0007669"/>
    <property type="project" value="UniProtKB-UniRule"/>
</dbReference>
<dbReference type="PANTHER" id="PTHR30050:SF2">
    <property type="entry name" value="CHROMOSOMAL REPLICATION INITIATOR PROTEIN DNAA"/>
    <property type="match status" value="1"/>
</dbReference>
<feature type="binding site" evidence="8">
    <location>
        <position position="177"/>
    </location>
    <ligand>
        <name>ATP</name>
        <dbReference type="ChEBI" id="CHEBI:30616"/>
    </ligand>
</feature>
<dbReference type="GO" id="GO:0005737">
    <property type="term" value="C:cytoplasm"/>
    <property type="evidence" value="ECO:0007669"/>
    <property type="project" value="UniProtKB-SubCell"/>
</dbReference>
<keyword evidence="15" id="KW-1185">Reference proteome</keyword>
<gene>
    <name evidence="8" type="primary">dnaA</name>
    <name evidence="14" type="ORF">IX83_00135</name>
</gene>
<evidence type="ECO:0000259" key="12">
    <source>
        <dbReference type="SMART" id="SM00382"/>
    </source>
</evidence>
<evidence type="ECO:0000256" key="8">
    <source>
        <dbReference type="HAMAP-Rule" id="MF_00377"/>
    </source>
</evidence>
<evidence type="ECO:0000256" key="4">
    <source>
        <dbReference type="ARBA" id="ARBA00022741"/>
    </source>
</evidence>
<dbReference type="NCBIfam" id="TIGR00362">
    <property type="entry name" value="DnaA"/>
    <property type="match status" value="1"/>
</dbReference>
<evidence type="ECO:0000256" key="7">
    <source>
        <dbReference type="ARBA" id="ARBA00023125"/>
    </source>
</evidence>
<comment type="subcellular location">
    <subcellularLocation>
        <location evidence="8">Cytoplasm</location>
    </subcellularLocation>
</comment>
<dbReference type="InterPro" id="IPR013159">
    <property type="entry name" value="DnaA_C"/>
</dbReference>
<dbReference type="InterPro" id="IPR038454">
    <property type="entry name" value="DnaA_N_sf"/>
</dbReference>
<dbReference type="Pfam" id="PF00308">
    <property type="entry name" value="Bac_DnaA"/>
    <property type="match status" value="1"/>
</dbReference>
<protein>
    <recommendedName>
        <fullName evidence="8 9">Chromosomal replication initiator protein DnaA</fullName>
    </recommendedName>
</protein>
<evidence type="ECO:0000256" key="9">
    <source>
        <dbReference type="NCBIfam" id="TIGR00362"/>
    </source>
</evidence>
<comment type="subunit">
    <text evidence="8">Oligomerizes as a right-handed, spiral filament on DNA at oriC.</text>
</comment>
<evidence type="ECO:0000313" key="15">
    <source>
        <dbReference type="Proteomes" id="UP000028945"/>
    </source>
</evidence>
<dbReference type="Pfam" id="PF11638">
    <property type="entry name" value="DnaA_N"/>
    <property type="match status" value="1"/>
</dbReference>
<dbReference type="Gene3D" id="3.30.300.180">
    <property type="match status" value="1"/>
</dbReference>
<dbReference type="HOGENOM" id="CLU_026910_3_1_4"/>
<dbReference type="InterPro" id="IPR001957">
    <property type="entry name" value="Chromosome_initiator_DnaA"/>
</dbReference>
<dbReference type="GO" id="GO:0003688">
    <property type="term" value="F:DNA replication origin binding"/>
    <property type="evidence" value="ECO:0007669"/>
    <property type="project" value="UniProtKB-UniRule"/>
</dbReference>
<feature type="region of interest" description="Domain IV, binds dsDNA" evidence="8">
    <location>
        <begin position="348"/>
        <end position="467"/>
    </location>
</feature>
<dbReference type="EMBL" id="CP009238">
    <property type="protein sequence ID" value="AIL31944.1"/>
    <property type="molecule type" value="Genomic_DNA"/>
</dbReference>
<evidence type="ECO:0000256" key="1">
    <source>
        <dbReference type="ARBA" id="ARBA00006583"/>
    </source>
</evidence>
<evidence type="ECO:0000256" key="10">
    <source>
        <dbReference type="RuleBase" id="RU000577"/>
    </source>
</evidence>
<evidence type="ECO:0000259" key="13">
    <source>
        <dbReference type="SMART" id="SM00760"/>
    </source>
</evidence>
<dbReference type="SUPFAM" id="SSF52540">
    <property type="entry name" value="P-loop containing nucleoside triphosphate hydrolases"/>
    <property type="match status" value="1"/>
</dbReference>
<keyword evidence="2 8" id="KW-0963">Cytoplasm</keyword>
<name>A0A077DBA2_9BURK</name>
<dbReference type="SMART" id="SM00760">
    <property type="entry name" value="Bac_DnaA_C"/>
    <property type="match status" value="1"/>
</dbReference>
<dbReference type="SUPFAM" id="SSF48295">
    <property type="entry name" value="TrpR-like"/>
    <property type="match status" value="1"/>
</dbReference>
<comment type="function">
    <text evidence="8 10">Plays an essential role in the initiation and regulation of chromosomal replication. ATP-DnaA binds to the origin of replication (oriC) to initiate formation of the DNA replication initiation complex once per cell cycle. Binds the DnaA box (a 9 base pair repeat at the origin) and separates the double-stranded (ds)DNA. Forms a right-handed helical filament on oriC DNA; dsDNA binds to the exterior of the filament while single-stranded (ss)DNA is stabiized in the filament's interior. The ATP-DnaA-oriC complex binds and stabilizes one strand of the AT-rich DNA unwinding element (DUE), permitting loading of DNA polymerase. After initiation quickly degrades to an ADP-DnaA complex that is not apt for DNA replication. Binds acidic phospholipids.</text>
</comment>
<dbReference type="InterPro" id="IPR003593">
    <property type="entry name" value="AAA+_ATPase"/>
</dbReference>
<dbReference type="PRINTS" id="PR00051">
    <property type="entry name" value="DNAA"/>
</dbReference>
<dbReference type="InterPro" id="IPR020591">
    <property type="entry name" value="Chromosome_initiator_DnaA-like"/>
</dbReference>
<dbReference type="KEGG" id="bpsi:IX83_00135"/>
<keyword evidence="5 8" id="KW-0067">ATP-binding</keyword>
<dbReference type="GO" id="GO:0006270">
    <property type="term" value="P:DNA replication initiation"/>
    <property type="evidence" value="ECO:0007669"/>
    <property type="project" value="UniProtKB-UniRule"/>
</dbReference>
<sequence>MEEKFWDEFLNFVRPNMNEHVFALWVEPMKFIRWDQAEKTLEVSVPNPMKLKYAIANYKKVIESLADDFFGVQGTDVRFVLDTNKDVLANKISISNISISKNVSENTAHSASMMPKSAPLSLDEKLKSFGINPQQSFENFVEGQENKMAVASALQVVNCPGEMGNNPLFIYGNTGLGKTHMMQAIGIELIKQDKVKKAQFISAQTFLNNYVKAARTKDYDSFRQDYESLDLLLIDDIQILVGKEVTINEFFNLYEILLNNQCQVVITSDVPVNQLKGFHQRLISRFSSGLTVGMRAPGLEMRQAIVERKAQQQGLELGEGVSFYIARNIERNVRELEGAINRLKTYAMSFGQRVIDIDCCRSVISGYITTTLSHVGIEEVKKTVADYYNVRIQDINSKNRRKKIALARHVAMYLCRELVKKSQTEIGEAFGKDHTTVMHACNKIASNRETDSELNHQLNILEQSIKG</sequence>
<evidence type="ECO:0000256" key="2">
    <source>
        <dbReference type="ARBA" id="ARBA00022490"/>
    </source>
</evidence>
<evidence type="ECO:0000256" key="5">
    <source>
        <dbReference type="ARBA" id="ARBA00022840"/>
    </source>
</evidence>
<comment type="caution">
    <text evidence="8">Lacks conserved residue(s) required for the propagation of feature annotation.</text>
</comment>
<feature type="binding site" evidence="8">
    <location>
        <position position="179"/>
    </location>
    <ligand>
        <name>ATP</name>
        <dbReference type="ChEBI" id="CHEBI:30616"/>
    </ligand>
</feature>
<feature type="domain" description="AAA+ ATPase" evidence="12">
    <location>
        <begin position="164"/>
        <end position="298"/>
    </location>
</feature>
<dbReference type="SMART" id="SM00382">
    <property type="entry name" value="AAA"/>
    <property type="match status" value="1"/>
</dbReference>
<evidence type="ECO:0000256" key="11">
    <source>
        <dbReference type="RuleBase" id="RU004227"/>
    </source>
</evidence>
<dbReference type="InterPro" id="IPR010921">
    <property type="entry name" value="Trp_repressor/repl_initiator"/>
</dbReference>
<feature type="binding site" evidence="8">
    <location>
        <position position="175"/>
    </location>
    <ligand>
        <name>ATP</name>
        <dbReference type="ChEBI" id="CHEBI:30616"/>
    </ligand>
</feature>
<feature type="binding site" evidence="8">
    <location>
        <position position="178"/>
    </location>
    <ligand>
        <name>ATP</name>
        <dbReference type="ChEBI" id="CHEBI:30616"/>
    </ligand>
</feature>
<dbReference type="InterPro" id="IPR024633">
    <property type="entry name" value="DnaA_N_dom"/>
</dbReference>
<reference evidence="14 15" key="1">
    <citation type="journal article" date="2014" name="BMC Genomics">
        <title>A genomic perspective on a new bacterial genus and species from the Alcaligenaceae family, Basilea psittacipulmonis.</title>
        <authorList>
            <person name="Whiteson K.L."/>
            <person name="Hernandez D."/>
            <person name="Lazarevic V."/>
            <person name="Gaia N."/>
            <person name="Farinelli L."/>
            <person name="Francois P."/>
            <person name="Pilo P."/>
            <person name="Frey J."/>
            <person name="Schrenzel J."/>
        </authorList>
    </citation>
    <scope>NUCLEOTIDE SEQUENCE [LARGE SCALE GENOMIC DNA]</scope>
    <source>
        <strain evidence="14 15">DSM 24701</strain>
    </source>
</reference>
<dbReference type="CDD" id="cd00009">
    <property type="entry name" value="AAA"/>
    <property type="match status" value="1"/>
</dbReference>
<dbReference type="eggNOG" id="COG0593">
    <property type="taxonomic scope" value="Bacteria"/>
</dbReference>
<dbReference type="Gene3D" id="1.10.8.60">
    <property type="match status" value="1"/>
</dbReference>
<organism evidence="14 15">
    <name type="scientific">Basilea psittacipulmonis DSM 24701</name>
    <dbReference type="NCBI Taxonomy" id="1072685"/>
    <lineage>
        <taxon>Bacteria</taxon>
        <taxon>Pseudomonadati</taxon>
        <taxon>Pseudomonadota</taxon>
        <taxon>Betaproteobacteria</taxon>
        <taxon>Burkholderiales</taxon>
        <taxon>Alcaligenaceae</taxon>
        <taxon>Basilea</taxon>
    </lineage>
</organism>
<keyword evidence="4 8" id="KW-0547">Nucleotide-binding</keyword>
<dbReference type="STRING" id="1072685.IX83_00135"/>
<keyword evidence="3 8" id="KW-0235">DNA replication</keyword>
<dbReference type="Gene3D" id="1.10.1750.10">
    <property type="match status" value="1"/>
</dbReference>
<keyword evidence="6 8" id="KW-0446">Lipid-binding</keyword>
<evidence type="ECO:0000256" key="6">
    <source>
        <dbReference type="ARBA" id="ARBA00023121"/>
    </source>
</evidence>
<dbReference type="InterPro" id="IPR018312">
    <property type="entry name" value="Chromosome_initiator_DnaA_CS"/>
</dbReference>
<comment type="domain">
    <text evidence="8">Domain I is involved in oligomerization and binding regulators, domain II is flexibile and of varying length in different bacteria, domain III forms the AAA+ region, while domain IV binds dsDNA.</text>
</comment>
<dbReference type="Gene3D" id="3.40.50.300">
    <property type="entry name" value="P-loop containing nucleotide triphosphate hydrolases"/>
    <property type="match status" value="1"/>
</dbReference>
<keyword evidence="7 8" id="KW-0238">DNA-binding</keyword>
<dbReference type="HAMAP" id="MF_00377">
    <property type="entry name" value="DnaA_bact"/>
    <property type="match status" value="1"/>
</dbReference>
<feature type="region of interest" description="Domain I, interacts with DnaA modulators" evidence="8">
    <location>
        <begin position="1"/>
        <end position="106"/>
    </location>
</feature>
<dbReference type="PROSITE" id="PS01008">
    <property type="entry name" value="DNAA"/>
    <property type="match status" value="1"/>
</dbReference>
<dbReference type="InterPro" id="IPR027417">
    <property type="entry name" value="P-loop_NTPase"/>
</dbReference>
<dbReference type="Pfam" id="PF08299">
    <property type="entry name" value="Bac_DnaA_C"/>
    <property type="match status" value="1"/>
</dbReference>
<proteinExistence type="inferred from homology"/>
<dbReference type="Proteomes" id="UP000028945">
    <property type="component" value="Chromosome"/>
</dbReference>
<evidence type="ECO:0000256" key="3">
    <source>
        <dbReference type="ARBA" id="ARBA00022705"/>
    </source>
</evidence>
<evidence type="ECO:0000313" key="14">
    <source>
        <dbReference type="EMBL" id="AIL31944.1"/>
    </source>
</evidence>
<comment type="similarity">
    <text evidence="1 8 11">Belongs to the DnaA family.</text>
</comment>
<dbReference type="GO" id="GO:0005524">
    <property type="term" value="F:ATP binding"/>
    <property type="evidence" value="ECO:0007669"/>
    <property type="project" value="UniProtKB-UniRule"/>
</dbReference>
<accession>A0A077DBA2</accession>
<dbReference type="CDD" id="cd06571">
    <property type="entry name" value="Bac_DnaA_C"/>
    <property type="match status" value="1"/>
</dbReference>